<sequence length="68" mass="6862">MVGQGLQCNAQHAAHCGQQVAPVGAVPVARAGSSASQGQGVPWPGLQALTISACFSCQLYTIALAVRQ</sequence>
<gene>
    <name evidence="1" type="ORF">HaLaN_32824</name>
</gene>
<protein>
    <submittedName>
        <fullName evidence="1">Uncharacterized protein</fullName>
    </submittedName>
</protein>
<name>A0A6A0AKG1_HAELA</name>
<keyword evidence="2" id="KW-1185">Reference proteome</keyword>
<reference evidence="1 2" key="1">
    <citation type="submission" date="2020-02" db="EMBL/GenBank/DDBJ databases">
        <title>Draft genome sequence of Haematococcus lacustris strain NIES-144.</title>
        <authorList>
            <person name="Morimoto D."/>
            <person name="Nakagawa S."/>
            <person name="Yoshida T."/>
            <person name="Sawayama S."/>
        </authorList>
    </citation>
    <scope>NUCLEOTIDE SEQUENCE [LARGE SCALE GENOMIC DNA]</scope>
    <source>
        <strain evidence="1 2">NIES-144</strain>
    </source>
</reference>
<dbReference type="Proteomes" id="UP000485058">
    <property type="component" value="Unassembled WGS sequence"/>
</dbReference>
<proteinExistence type="predicted"/>
<evidence type="ECO:0000313" key="2">
    <source>
        <dbReference type="Proteomes" id="UP000485058"/>
    </source>
</evidence>
<comment type="caution">
    <text evidence="1">The sequence shown here is derived from an EMBL/GenBank/DDBJ whole genome shotgun (WGS) entry which is preliminary data.</text>
</comment>
<organism evidence="1 2">
    <name type="scientific">Haematococcus lacustris</name>
    <name type="common">Green alga</name>
    <name type="synonym">Haematococcus pluvialis</name>
    <dbReference type="NCBI Taxonomy" id="44745"/>
    <lineage>
        <taxon>Eukaryota</taxon>
        <taxon>Viridiplantae</taxon>
        <taxon>Chlorophyta</taxon>
        <taxon>core chlorophytes</taxon>
        <taxon>Chlorophyceae</taxon>
        <taxon>CS clade</taxon>
        <taxon>Chlamydomonadales</taxon>
        <taxon>Haematococcaceae</taxon>
        <taxon>Haematococcus</taxon>
    </lineage>
</organism>
<accession>A0A6A0AKG1</accession>
<dbReference type="EMBL" id="BLLF01008607">
    <property type="protein sequence ID" value="GFH33449.1"/>
    <property type="molecule type" value="Genomic_DNA"/>
</dbReference>
<evidence type="ECO:0000313" key="1">
    <source>
        <dbReference type="EMBL" id="GFH33449.1"/>
    </source>
</evidence>
<dbReference type="AlphaFoldDB" id="A0A6A0AKG1"/>